<protein>
    <recommendedName>
        <fullName evidence="3">Lipoprotein</fullName>
    </recommendedName>
</protein>
<keyword evidence="2" id="KW-1185">Reference proteome</keyword>
<name>D8PIR5_9BACT</name>
<dbReference type="AlphaFoldDB" id="D8PIR5"/>
<gene>
    <name evidence="1" type="ORF">NIDE3466</name>
</gene>
<sequence>MRNLTYRLTIMLFGTYLVGAGCVHHIHVTPPSSDRAAASIPATVQLEVPFLAIEGADHMPGIPLLEWPSKDLQQTIVEYFTQRQTFTSIGTEAGDMRLVVKAWLMLFAPDRYLYRVHLESDLVFSGQGPLKTYAAEGEAHGSSVRWITASDQEPIAEATAQALHQLAIQIEQDREFVIKSTHR</sequence>
<evidence type="ECO:0000313" key="2">
    <source>
        <dbReference type="Proteomes" id="UP000001660"/>
    </source>
</evidence>
<accession>D8PIR5</accession>
<dbReference type="Proteomes" id="UP000001660">
    <property type="component" value="Chromosome"/>
</dbReference>
<dbReference type="OrthoDB" id="9796550at2"/>
<dbReference type="STRING" id="330214.NIDE3466"/>
<dbReference type="HOGENOM" id="CLU_1472652_0_0_0"/>
<dbReference type="EMBL" id="FP929003">
    <property type="protein sequence ID" value="CBK43152.1"/>
    <property type="molecule type" value="Genomic_DNA"/>
</dbReference>
<evidence type="ECO:0008006" key="3">
    <source>
        <dbReference type="Google" id="ProtNLM"/>
    </source>
</evidence>
<dbReference type="KEGG" id="nde:NIDE3466"/>
<evidence type="ECO:0000313" key="1">
    <source>
        <dbReference type="EMBL" id="CBK43152.1"/>
    </source>
</evidence>
<organism evidence="1 2">
    <name type="scientific">Nitrospira defluvii</name>
    <dbReference type="NCBI Taxonomy" id="330214"/>
    <lineage>
        <taxon>Bacteria</taxon>
        <taxon>Pseudomonadati</taxon>
        <taxon>Nitrospirota</taxon>
        <taxon>Nitrospiria</taxon>
        <taxon>Nitrospirales</taxon>
        <taxon>Nitrospiraceae</taxon>
        <taxon>Nitrospira</taxon>
    </lineage>
</organism>
<dbReference type="PROSITE" id="PS51257">
    <property type="entry name" value="PROKAR_LIPOPROTEIN"/>
    <property type="match status" value="1"/>
</dbReference>
<proteinExistence type="predicted"/>
<reference evidence="1 2" key="1">
    <citation type="journal article" date="2010" name="Proc. Natl. Acad. Sci. U.S.A.">
        <title>A Nitrospira metagenome illuminates the physiology and evolution of globally important nitrite-oxidizing bacteria.</title>
        <authorList>
            <person name="Lucker S."/>
            <person name="Wagner M."/>
            <person name="Maixner F."/>
            <person name="Pelletier E."/>
            <person name="Koch H."/>
            <person name="Vacherie B."/>
            <person name="Rattei T."/>
            <person name="Sinninghe Damste J."/>
            <person name="Spieck E."/>
            <person name="Le Paslier D."/>
            <person name="Daims H."/>
        </authorList>
    </citation>
    <scope>NUCLEOTIDE SEQUENCE [LARGE SCALE GENOMIC DNA]</scope>
</reference>